<dbReference type="EMBL" id="CP032184">
    <property type="protein sequence ID" value="AXZ48992.1"/>
    <property type="molecule type" value="Genomic_DNA"/>
</dbReference>
<reference evidence="1 2" key="1">
    <citation type="submission" date="2018-09" db="EMBL/GenBank/DDBJ databases">
        <title>Whole genome sequencing of Citrobacter freundii AR_0116.</title>
        <authorList>
            <person name="Conlan S."/>
            <person name="Thomas P.J."/>
            <person name="Mullikin J."/>
            <person name="Frank K.M."/>
            <person name="Segre J.A."/>
        </authorList>
    </citation>
    <scope>NUCLEOTIDE SEQUENCE [LARGE SCALE GENOMIC DNA]</scope>
    <source>
        <strain evidence="1 2">AR_0116</strain>
    </source>
</reference>
<sequence>MFKPRSSFWFLMKTIIETIHGNTRHAAPREFAGEAEEFDRDKGIKSNVQIRLIEIHPPYFA</sequence>
<dbReference type="AlphaFoldDB" id="A0AB33H9Y0"/>
<protein>
    <submittedName>
        <fullName evidence="1">Uncharacterized protein</fullName>
    </submittedName>
</protein>
<proteinExistence type="predicted"/>
<organism evidence="1 2">
    <name type="scientific">Citrobacter freundii</name>
    <dbReference type="NCBI Taxonomy" id="546"/>
    <lineage>
        <taxon>Bacteria</taxon>
        <taxon>Pseudomonadati</taxon>
        <taxon>Pseudomonadota</taxon>
        <taxon>Gammaproteobacteria</taxon>
        <taxon>Enterobacterales</taxon>
        <taxon>Enterobacteriaceae</taxon>
        <taxon>Citrobacter</taxon>
        <taxon>Citrobacter freundii complex</taxon>
    </lineage>
</organism>
<evidence type="ECO:0000313" key="2">
    <source>
        <dbReference type="Proteomes" id="UP000263627"/>
    </source>
</evidence>
<dbReference type="Proteomes" id="UP000263627">
    <property type="component" value="Chromosome"/>
</dbReference>
<accession>A0AB33H9Y0</accession>
<evidence type="ECO:0000313" key="1">
    <source>
        <dbReference type="EMBL" id="AXZ48992.1"/>
    </source>
</evidence>
<name>A0AB33H9Y0_CITFR</name>
<gene>
    <name evidence="1" type="ORF">AM363_19650</name>
</gene>